<dbReference type="Pfam" id="PF01119">
    <property type="entry name" value="DNA_mis_repair"/>
    <property type="match status" value="1"/>
</dbReference>
<evidence type="ECO:0000313" key="6">
    <source>
        <dbReference type="EMBL" id="CAD7653173.1"/>
    </source>
</evidence>
<dbReference type="InterPro" id="IPR038973">
    <property type="entry name" value="MutL/Mlh/Pms-like"/>
</dbReference>
<dbReference type="GO" id="GO:0030983">
    <property type="term" value="F:mismatched DNA binding"/>
    <property type="evidence" value="ECO:0007669"/>
    <property type="project" value="InterPro"/>
</dbReference>
<comment type="similarity">
    <text evidence="1">Belongs to the DNA mismatch repair MutL/HexB family.</text>
</comment>
<organism evidence="6">
    <name type="scientific">Oppiella nova</name>
    <dbReference type="NCBI Taxonomy" id="334625"/>
    <lineage>
        <taxon>Eukaryota</taxon>
        <taxon>Metazoa</taxon>
        <taxon>Ecdysozoa</taxon>
        <taxon>Arthropoda</taxon>
        <taxon>Chelicerata</taxon>
        <taxon>Arachnida</taxon>
        <taxon>Acari</taxon>
        <taxon>Acariformes</taxon>
        <taxon>Sarcoptiformes</taxon>
        <taxon>Oribatida</taxon>
        <taxon>Brachypylina</taxon>
        <taxon>Oppioidea</taxon>
        <taxon>Oppiidae</taxon>
        <taxon>Oppiella</taxon>
    </lineage>
</organism>
<dbReference type="Pfam" id="PF08676">
    <property type="entry name" value="MutL_C"/>
    <property type="match status" value="1"/>
</dbReference>
<dbReference type="EMBL" id="CAJPVJ010006354">
    <property type="protein sequence ID" value="CAG2170360.1"/>
    <property type="molecule type" value="Genomic_DNA"/>
</dbReference>
<dbReference type="PANTHER" id="PTHR10073">
    <property type="entry name" value="DNA MISMATCH REPAIR PROTEIN MLH, PMS, MUTL"/>
    <property type="match status" value="1"/>
</dbReference>
<dbReference type="InterPro" id="IPR013507">
    <property type="entry name" value="DNA_mismatch_S5_2-like"/>
</dbReference>
<dbReference type="SUPFAM" id="SSF55874">
    <property type="entry name" value="ATPase domain of HSP90 chaperone/DNA topoisomerase II/histidine kinase"/>
    <property type="match status" value="1"/>
</dbReference>
<evidence type="ECO:0000256" key="2">
    <source>
        <dbReference type="ARBA" id="ARBA00022763"/>
    </source>
</evidence>
<dbReference type="Gene3D" id="3.30.565.10">
    <property type="entry name" value="Histidine kinase-like ATPase, C-terminal domain"/>
    <property type="match status" value="1"/>
</dbReference>
<evidence type="ECO:0000259" key="4">
    <source>
        <dbReference type="SMART" id="SM00853"/>
    </source>
</evidence>
<sequence>MSETDHRPEERRIRAIDQQTAKRLSSAQVITTLSSVVKELLENAIDSKATVISIRMKEFGKDLIEVTDNGFGISETDFASLCKRHCTSKLMSLEDLSAIESFGFRGEALNSLCLLADVAIRTRHLSAAIGYTLKMDSEANIAAKEPMARTVGTTVSVENLFHKIPVRRKEFCRNINRQFDQMVRLVYGYCIGCVGLRITLSNEKLNKPKQTVLSSPGMSVRNNIQEVFDAKQLQALAELTAATDPGVEPTVRITGFISKCDLGCGRSASDRQFFYVNHRPCDVKNVQKFVNDIYRSFNRNQYPFVLINIDIDANCVDKDVMRGPTVERPQFDIQSISREDLESETDCRRQRQQDFDLSSKQIPVIIRDVPMNVTPNERIISDNSLQRSSDVGEGSGVQTSPHSLAKRSLTECSIIIESDNEGDNNDDQKHVISAKNETIGDQMTDIDVDDIREQFLKTISRSESQSEPKFSAQIKSSENEMAERELIHELQKTSFREMETIGQFNRGFIVTKLGADLFVVDQHAPQFDIQSISREDLESETDCRRQRQQDFDLSSKEIPVIIRDVPMNVTPNERIISDNSLQRSSDVGEGSGVQTSSHSLAKRSLTECSIIIESDNEDDNNDDQKHVISAKNETIGDQMIDIEVGDIREQFLKTISRSESQSAAKFSAQIESSQNEMAERELIHLNVFCSKLLAKLNERLLSTTAVEIQNLVVPLPLELSAANEQVIIDNMYLFKKLGFGIVLNDTAPAGHRLHLSSLPISKDWTAGKEDIEEIVGVIIETPIELLNDYKLNGFKKVIASRACRSSVMIGEPLIASQMKTIVDHMSGLENPWHCAHNRPTIRHLVNLTDISSLSNNS</sequence>
<evidence type="ECO:0000259" key="5">
    <source>
        <dbReference type="SMART" id="SM01340"/>
    </source>
</evidence>
<dbReference type="FunFam" id="3.30.565.10:FF:000017">
    <property type="entry name" value="PMS1 homolog 1, mismatch repair system component"/>
    <property type="match status" value="1"/>
</dbReference>
<feature type="region of interest" description="Disordered" evidence="3">
    <location>
        <begin position="380"/>
        <end position="403"/>
    </location>
</feature>
<dbReference type="SMART" id="SM01340">
    <property type="entry name" value="DNA_mis_repair"/>
    <property type="match status" value="1"/>
</dbReference>
<dbReference type="InterPro" id="IPR014762">
    <property type="entry name" value="DNA_mismatch_repair_CS"/>
</dbReference>
<evidence type="ECO:0000256" key="3">
    <source>
        <dbReference type="SAM" id="MobiDB-lite"/>
    </source>
</evidence>
<dbReference type="GO" id="GO:0140664">
    <property type="term" value="F:ATP-dependent DNA damage sensor activity"/>
    <property type="evidence" value="ECO:0007669"/>
    <property type="project" value="InterPro"/>
</dbReference>
<evidence type="ECO:0000313" key="7">
    <source>
        <dbReference type="Proteomes" id="UP000728032"/>
    </source>
</evidence>
<feature type="domain" description="DNA mismatch repair protein S5" evidence="5">
    <location>
        <begin position="224"/>
        <end position="322"/>
    </location>
</feature>
<proteinExistence type="inferred from homology"/>
<evidence type="ECO:0000256" key="1">
    <source>
        <dbReference type="ARBA" id="ARBA00006082"/>
    </source>
</evidence>
<dbReference type="AlphaFoldDB" id="A0A7R9M415"/>
<dbReference type="SUPFAM" id="SSF54211">
    <property type="entry name" value="Ribosomal protein S5 domain 2-like"/>
    <property type="match status" value="1"/>
</dbReference>
<dbReference type="Proteomes" id="UP000728032">
    <property type="component" value="Unassembled WGS sequence"/>
</dbReference>
<dbReference type="NCBIfam" id="TIGR00585">
    <property type="entry name" value="mutl"/>
    <property type="match status" value="1"/>
</dbReference>
<dbReference type="CDD" id="cd16926">
    <property type="entry name" value="HATPase_MutL-MLH-PMS-like"/>
    <property type="match status" value="1"/>
</dbReference>
<accession>A0A7R9M415</accession>
<dbReference type="Gene3D" id="3.30.230.10">
    <property type="match status" value="1"/>
</dbReference>
<feature type="region of interest" description="Disordered" evidence="3">
    <location>
        <begin position="574"/>
        <end position="600"/>
    </location>
</feature>
<reference evidence="6" key="1">
    <citation type="submission" date="2020-11" db="EMBL/GenBank/DDBJ databases">
        <authorList>
            <person name="Tran Van P."/>
        </authorList>
    </citation>
    <scope>NUCLEOTIDE SEQUENCE</scope>
</reference>
<dbReference type="Gene3D" id="3.30.1370.100">
    <property type="entry name" value="MutL, C-terminal domain, regulatory subdomain"/>
    <property type="match status" value="1"/>
</dbReference>
<dbReference type="GO" id="GO:0005524">
    <property type="term" value="F:ATP binding"/>
    <property type="evidence" value="ECO:0007669"/>
    <property type="project" value="InterPro"/>
</dbReference>
<dbReference type="InterPro" id="IPR042120">
    <property type="entry name" value="MutL_C_dimsub"/>
</dbReference>
<dbReference type="FunFam" id="3.30.1370.100:FF:000001">
    <property type="entry name" value="Mismatch repair endonuclease pms1, putative"/>
    <property type="match status" value="1"/>
</dbReference>
<dbReference type="Gene3D" id="3.30.1540.20">
    <property type="entry name" value="MutL, C-terminal domain, dimerisation subdomain"/>
    <property type="match status" value="2"/>
</dbReference>
<dbReference type="GO" id="GO:0032389">
    <property type="term" value="C:MutLalpha complex"/>
    <property type="evidence" value="ECO:0007669"/>
    <property type="project" value="TreeGrafter"/>
</dbReference>
<dbReference type="InterPro" id="IPR002099">
    <property type="entry name" value="MutL/Mlh/PMS"/>
</dbReference>
<dbReference type="SUPFAM" id="SSF118116">
    <property type="entry name" value="DNA mismatch repair protein MutL"/>
    <property type="match status" value="1"/>
</dbReference>
<dbReference type="PANTHER" id="PTHR10073:SF52">
    <property type="entry name" value="MISMATCH REPAIR ENDONUCLEASE PMS2"/>
    <property type="match status" value="1"/>
</dbReference>
<dbReference type="InterPro" id="IPR014790">
    <property type="entry name" value="MutL_C"/>
</dbReference>
<dbReference type="InterPro" id="IPR042121">
    <property type="entry name" value="MutL_C_regsub"/>
</dbReference>
<feature type="domain" description="MutL C-terminal dimerisation" evidence="4">
    <location>
        <begin position="500"/>
        <end position="813"/>
    </location>
</feature>
<dbReference type="OrthoDB" id="10254304at2759"/>
<name>A0A7R9M415_9ACAR</name>
<dbReference type="InterPro" id="IPR036890">
    <property type="entry name" value="HATPase_C_sf"/>
</dbReference>
<dbReference type="InterPro" id="IPR014721">
    <property type="entry name" value="Ribsml_uS5_D2-typ_fold_subgr"/>
</dbReference>
<dbReference type="SMART" id="SM00853">
    <property type="entry name" value="MutL_C"/>
    <property type="match status" value="1"/>
</dbReference>
<gene>
    <name evidence="6" type="ORF">ONB1V03_LOCUS9831</name>
</gene>
<keyword evidence="2" id="KW-0227">DNA damage</keyword>
<protein>
    <submittedName>
        <fullName evidence="6">Uncharacterized protein</fullName>
    </submittedName>
</protein>
<dbReference type="EMBL" id="OC921179">
    <property type="protein sequence ID" value="CAD7653173.1"/>
    <property type="molecule type" value="Genomic_DNA"/>
</dbReference>
<dbReference type="InterPro" id="IPR020568">
    <property type="entry name" value="Ribosomal_Su5_D2-typ_SF"/>
</dbReference>
<dbReference type="PROSITE" id="PS00058">
    <property type="entry name" value="DNA_MISMATCH_REPAIR_1"/>
    <property type="match status" value="1"/>
</dbReference>
<dbReference type="GO" id="GO:0016887">
    <property type="term" value="F:ATP hydrolysis activity"/>
    <property type="evidence" value="ECO:0007669"/>
    <property type="project" value="InterPro"/>
</dbReference>
<dbReference type="Pfam" id="PF13589">
    <property type="entry name" value="HATPase_c_3"/>
    <property type="match status" value="1"/>
</dbReference>
<keyword evidence="7" id="KW-1185">Reference proteome</keyword>
<dbReference type="GO" id="GO:0006298">
    <property type="term" value="P:mismatch repair"/>
    <property type="evidence" value="ECO:0007669"/>
    <property type="project" value="InterPro"/>
</dbReference>
<dbReference type="InterPro" id="IPR037198">
    <property type="entry name" value="MutL_C_sf"/>
</dbReference>